<keyword evidence="2" id="KW-1185">Reference proteome</keyword>
<accession>A0A9P4Q739</accession>
<reference evidence="1" key="1">
    <citation type="journal article" date="2020" name="Stud. Mycol.">
        <title>101 Dothideomycetes genomes: a test case for predicting lifestyles and emergence of pathogens.</title>
        <authorList>
            <person name="Haridas S."/>
            <person name="Albert R."/>
            <person name="Binder M."/>
            <person name="Bloem J."/>
            <person name="Labutti K."/>
            <person name="Salamov A."/>
            <person name="Andreopoulos B."/>
            <person name="Baker S."/>
            <person name="Barry K."/>
            <person name="Bills G."/>
            <person name="Bluhm B."/>
            <person name="Cannon C."/>
            <person name="Castanera R."/>
            <person name="Culley D."/>
            <person name="Daum C."/>
            <person name="Ezra D."/>
            <person name="Gonzalez J."/>
            <person name="Henrissat B."/>
            <person name="Kuo A."/>
            <person name="Liang C."/>
            <person name="Lipzen A."/>
            <person name="Lutzoni F."/>
            <person name="Magnuson J."/>
            <person name="Mondo S."/>
            <person name="Nolan M."/>
            <person name="Ohm R."/>
            <person name="Pangilinan J."/>
            <person name="Park H.-J."/>
            <person name="Ramirez L."/>
            <person name="Alfaro M."/>
            <person name="Sun H."/>
            <person name="Tritt A."/>
            <person name="Yoshinaga Y."/>
            <person name="Zwiers L.-H."/>
            <person name="Turgeon B."/>
            <person name="Goodwin S."/>
            <person name="Spatafora J."/>
            <person name="Crous P."/>
            <person name="Grigoriev I."/>
        </authorList>
    </citation>
    <scope>NUCLEOTIDE SEQUENCE</scope>
    <source>
        <strain evidence="1">CBS 116435</strain>
    </source>
</reference>
<evidence type="ECO:0000313" key="1">
    <source>
        <dbReference type="EMBL" id="KAF2719227.1"/>
    </source>
</evidence>
<evidence type="ECO:0000313" key="2">
    <source>
        <dbReference type="Proteomes" id="UP000799441"/>
    </source>
</evidence>
<organism evidence="1 2">
    <name type="scientific">Polychaeton citri CBS 116435</name>
    <dbReference type="NCBI Taxonomy" id="1314669"/>
    <lineage>
        <taxon>Eukaryota</taxon>
        <taxon>Fungi</taxon>
        <taxon>Dikarya</taxon>
        <taxon>Ascomycota</taxon>
        <taxon>Pezizomycotina</taxon>
        <taxon>Dothideomycetes</taxon>
        <taxon>Dothideomycetidae</taxon>
        <taxon>Capnodiales</taxon>
        <taxon>Capnodiaceae</taxon>
        <taxon>Polychaeton</taxon>
    </lineage>
</organism>
<dbReference type="Proteomes" id="UP000799441">
    <property type="component" value="Unassembled WGS sequence"/>
</dbReference>
<proteinExistence type="predicted"/>
<dbReference type="EMBL" id="MU003814">
    <property type="protein sequence ID" value="KAF2719227.1"/>
    <property type="molecule type" value="Genomic_DNA"/>
</dbReference>
<comment type="caution">
    <text evidence="1">The sequence shown here is derived from an EMBL/GenBank/DDBJ whole genome shotgun (WGS) entry which is preliminary data.</text>
</comment>
<gene>
    <name evidence="1" type="ORF">K431DRAFT_120085</name>
</gene>
<protein>
    <submittedName>
        <fullName evidence="1">Uncharacterized protein</fullName>
    </submittedName>
</protein>
<name>A0A9P4Q739_9PEZI</name>
<sequence length="228" mass="25858">MAWPGGAPHALPDAAHPPRCAGLLCRRAIQTGNTARVMFVVVDDCRALPLFHLHTHRRRGTTAEMRCRPNTFIHHRVGPSFSQRLPAFVPFYLAKHREGVVIRTMPRRASSPSAETAMRAYHRDGAVLCNLCTARVRLFLVLPPSCQCLVLYSFPQVVGMRAWTYLIILPYERAGFAAIPRHTYLFPISQYPSPLLTQSSVCTIICMPQYCQRVLVPLSRSFFFFLYL</sequence>
<dbReference type="AlphaFoldDB" id="A0A9P4Q739"/>